<dbReference type="EMBL" id="FNSV01000008">
    <property type="protein sequence ID" value="SED97582.1"/>
    <property type="molecule type" value="Genomic_DNA"/>
</dbReference>
<gene>
    <name evidence="1" type="ORF">SAMN04490239_9475</name>
</gene>
<reference evidence="2" key="1">
    <citation type="submission" date="2016-10" db="EMBL/GenBank/DDBJ databases">
        <authorList>
            <person name="Varghese N."/>
            <person name="Submissions S."/>
        </authorList>
    </citation>
    <scope>NUCLEOTIDE SEQUENCE [LARGE SCALE GENOMIC DNA]</scope>
    <source>
        <strain evidence="2">DSM 44498</strain>
    </source>
</reference>
<organism evidence="1 2">
    <name type="scientific">Rhodococcus koreensis</name>
    <dbReference type="NCBI Taxonomy" id="99653"/>
    <lineage>
        <taxon>Bacteria</taxon>
        <taxon>Bacillati</taxon>
        <taxon>Actinomycetota</taxon>
        <taxon>Actinomycetes</taxon>
        <taxon>Mycobacteriales</taxon>
        <taxon>Nocardiaceae</taxon>
        <taxon>Rhodococcus</taxon>
    </lineage>
</organism>
<accession>A0A1H5F2K0</accession>
<evidence type="ECO:0000313" key="2">
    <source>
        <dbReference type="Proteomes" id="UP000183561"/>
    </source>
</evidence>
<dbReference type="RefSeq" id="WP_072950884.1">
    <property type="nucleotide sequence ID" value="NZ_FNSV01000008.1"/>
</dbReference>
<evidence type="ECO:0000313" key="1">
    <source>
        <dbReference type="EMBL" id="SED97582.1"/>
    </source>
</evidence>
<name>A0A1H5F2K0_9NOCA</name>
<sequence length="281" mass="30702">MTAMPLLTPLLSLVDSPATSEVEYVVGGSALNGSARDDAAHLLADESMTIACGRQPALDWWRTRRDGGSAQVGNKLKTLESIVGVAFGLPRKPKNVDHVQGHVAELLWNRLVNERTVCRDGRQLVRAHPIKMDALEPGGDGLVVYQDCQGTLVYRLWEIKKHDAKAGISSTINTASKQLRDRGDQYLSKLAGPETLTEDLALGDLYANMIEWWWDRSNRAGVGVSVGTSDHHAPTRPTTFGSIRTQFPAFTEASQTESIVVAVPDFPGFADRVKEIVWSGL</sequence>
<keyword evidence="2" id="KW-1185">Reference proteome</keyword>
<dbReference type="OrthoDB" id="5147512at2"/>
<proteinExistence type="predicted"/>
<dbReference type="Proteomes" id="UP000183561">
    <property type="component" value="Unassembled WGS sequence"/>
</dbReference>
<dbReference type="AlphaFoldDB" id="A0A1H5F2K0"/>
<evidence type="ECO:0008006" key="3">
    <source>
        <dbReference type="Google" id="ProtNLM"/>
    </source>
</evidence>
<protein>
    <recommendedName>
        <fullName evidence="3">Anti-bacteriophage protein A/HamA C-terminal domain-containing protein</fullName>
    </recommendedName>
</protein>